<dbReference type="RefSeq" id="XP_009767134.1">
    <property type="nucleotide sequence ID" value="XM_009768832.1"/>
</dbReference>
<dbReference type="AlphaFoldDB" id="A0A1U7VXM8"/>
<dbReference type="PANTHER" id="PTHR23227:SF67">
    <property type="entry name" value="CRANIOFACIAL DEVELOPMENT PROTEIN 2-LIKE"/>
    <property type="match status" value="1"/>
</dbReference>
<feature type="chain" id="PRO_5010550190" evidence="1">
    <location>
        <begin position="20"/>
        <end position="262"/>
    </location>
</feature>
<feature type="signal peptide" evidence="1">
    <location>
        <begin position="1"/>
        <end position="19"/>
    </location>
</feature>
<dbReference type="SUPFAM" id="SSF56219">
    <property type="entry name" value="DNase I-like"/>
    <property type="match status" value="1"/>
</dbReference>
<evidence type="ECO:0000313" key="2">
    <source>
        <dbReference type="Proteomes" id="UP000189701"/>
    </source>
</evidence>
<proteinExistence type="predicted"/>
<gene>
    <name evidence="3" type="primary">LOC104218356</name>
</gene>
<dbReference type="STRING" id="4096.A0A1U7VXM8"/>
<keyword evidence="2" id="KW-1185">Reference proteome</keyword>
<organism evidence="2 3">
    <name type="scientific">Nicotiana sylvestris</name>
    <name type="common">Wood tobacco</name>
    <name type="synonym">South American tobacco</name>
    <dbReference type="NCBI Taxonomy" id="4096"/>
    <lineage>
        <taxon>Eukaryota</taxon>
        <taxon>Viridiplantae</taxon>
        <taxon>Streptophyta</taxon>
        <taxon>Embryophyta</taxon>
        <taxon>Tracheophyta</taxon>
        <taxon>Spermatophyta</taxon>
        <taxon>Magnoliopsida</taxon>
        <taxon>eudicotyledons</taxon>
        <taxon>Gunneridae</taxon>
        <taxon>Pentapetalae</taxon>
        <taxon>asterids</taxon>
        <taxon>lamiids</taxon>
        <taxon>Solanales</taxon>
        <taxon>Solanaceae</taxon>
        <taxon>Nicotianoideae</taxon>
        <taxon>Nicotianeae</taxon>
        <taxon>Nicotiana</taxon>
    </lineage>
</organism>
<dbReference type="InterPro" id="IPR036691">
    <property type="entry name" value="Endo/exonu/phosph_ase_sf"/>
</dbReference>
<dbReference type="PANTHER" id="PTHR23227">
    <property type="entry name" value="BUCENTAUR RELATED"/>
    <property type="match status" value="1"/>
</dbReference>
<reference evidence="2" key="1">
    <citation type="journal article" date="2013" name="Genome Biol.">
        <title>Reference genomes and transcriptomes of Nicotiana sylvestris and Nicotiana tomentosiformis.</title>
        <authorList>
            <person name="Sierro N."/>
            <person name="Battey J.N."/>
            <person name="Ouadi S."/>
            <person name="Bovet L."/>
            <person name="Goepfert S."/>
            <person name="Bakaher N."/>
            <person name="Peitsch M.C."/>
            <person name="Ivanov N.V."/>
        </authorList>
    </citation>
    <scope>NUCLEOTIDE SEQUENCE [LARGE SCALE GENOMIC DNA]</scope>
</reference>
<accession>A0A1U7VXM8</accession>
<name>A0A1U7VXM8_NICSY</name>
<keyword evidence="1" id="KW-0732">Signal</keyword>
<reference evidence="3" key="2">
    <citation type="submission" date="2025-08" db="UniProtKB">
        <authorList>
            <consortium name="RefSeq"/>
        </authorList>
    </citation>
    <scope>IDENTIFICATION</scope>
    <source>
        <tissue evidence="3">Leaf</tissue>
    </source>
</reference>
<evidence type="ECO:0000256" key="1">
    <source>
        <dbReference type="SAM" id="SignalP"/>
    </source>
</evidence>
<dbReference type="InterPro" id="IPR027124">
    <property type="entry name" value="Swc5/CFDP1/2"/>
</dbReference>
<sequence length="262" mass="30552">MSIKLVVGGFTVIVISAYASQVGLDQEVKRQFCEDLEEMVRGIPHTEKLFIGGDFNGYIGANARGYDDVHGGFGFGDRKRKVIPSEYLKTQHRLLVMDLEIRRSRRKRAMCRQPKIKWGKERGEVSSYGGEDNSVWISVRGTRGKKRNRLANVRERKARDLDQVKCIKDEDSKVLMDEAHIRRKWKTYFHKLLNKESNISIVLGKLEHSESRRDFRYCRRIKAKEEEEATRKMSRGRSTVPDKIPIEFWKNAGRRLGMAYWV</sequence>
<evidence type="ECO:0000313" key="3">
    <source>
        <dbReference type="RefSeq" id="XP_009767134.1"/>
    </source>
</evidence>
<protein>
    <submittedName>
        <fullName evidence="3">Uncharacterized protein LOC104218356</fullName>
    </submittedName>
</protein>
<dbReference type="Gene3D" id="3.60.10.10">
    <property type="entry name" value="Endonuclease/exonuclease/phosphatase"/>
    <property type="match status" value="1"/>
</dbReference>
<dbReference type="Proteomes" id="UP000189701">
    <property type="component" value="Unplaced"/>
</dbReference>